<evidence type="ECO:0000313" key="3">
    <source>
        <dbReference type="EMBL" id="MFF5900269.1"/>
    </source>
</evidence>
<dbReference type="InterPro" id="IPR000794">
    <property type="entry name" value="Beta-ketoacyl_synthase"/>
</dbReference>
<evidence type="ECO:0000259" key="2">
    <source>
        <dbReference type="Pfam" id="PF00109"/>
    </source>
</evidence>
<dbReference type="Gene3D" id="3.40.47.10">
    <property type="match status" value="1"/>
</dbReference>
<organism evidence="3 4">
    <name type="scientific">Streptomyces argenteolus</name>
    <dbReference type="NCBI Taxonomy" id="67274"/>
    <lineage>
        <taxon>Bacteria</taxon>
        <taxon>Bacillati</taxon>
        <taxon>Actinomycetota</taxon>
        <taxon>Actinomycetes</taxon>
        <taxon>Kitasatosporales</taxon>
        <taxon>Streptomycetaceae</taxon>
        <taxon>Streptomyces</taxon>
    </lineage>
</organism>
<dbReference type="Pfam" id="PF00109">
    <property type="entry name" value="ketoacyl-synt"/>
    <property type="match status" value="1"/>
</dbReference>
<keyword evidence="4" id="KW-1185">Reference proteome</keyword>
<evidence type="ECO:0000256" key="1">
    <source>
        <dbReference type="ARBA" id="ARBA00022679"/>
    </source>
</evidence>
<accession>A0ABW6XEW9</accession>
<dbReference type="RefSeq" id="WP_387908184.1">
    <property type="nucleotide sequence ID" value="NZ_JBIBEG010000012.1"/>
</dbReference>
<dbReference type="InterPro" id="IPR016039">
    <property type="entry name" value="Thiolase-like"/>
</dbReference>
<keyword evidence="1" id="KW-0808">Transferase</keyword>
<dbReference type="PANTHER" id="PTHR11712">
    <property type="entry name" value="POLYKETIDE SYNTHASE-RELATED"/>
    <property type="match status" value="1"/>
</dbReference>
<gene>
    <name evidence="3" type="ORF">ACFY8O_30735</name>
</gene>
<comment type="caution">
    <text evidence="3">The sequence shown here is derived from an EMBL/GenBank/DDBJ whole genome shotgun (WGS) entry which is preliminary data.</text>
</comment>
<dbReference type="Proteomes" id="UP001602322">
    <property type="component" value="Unassembled WGS sequence"/>
</dbReference>
<dbReference type="PANTHER" id="PTHR11712:SF336">
    <property type="entry name" value="3-OXOACYL-[ACYL-CARRIER-PROTEIN] SYNTHASE, MITOCHONDRIAL"/>
    <property type="match status" value="1"/>
</dbReference>
<feature type="domain" description="Beta-ketoacyl synthase-like N-terminal" evidence="2">
    <location>
        <begin position="17"/>
        <end position="239"/>
    </location>
</feature>
<dbReference type="SUPFAM" id="SSF53901">
    <property type="entry name" value="Thiolase-like"/>
    <property type="match status" value="2"/>
</dbReference>
<reference evidence="3 4" key="1">
    <citation type="submission" date="2024-10" db="EMBL/GenBank/DDBJ databases">
        <title>The Natural Products Discovery Center: Release of the First 8490 Sequenced Strains for Exploring Actinobacteria Biosynthetic Diversity.</title>
        <authorList>
            <person name="Kalkreuter E."/>
            <person name="Kautsar S.A."/>
            <person name="Yang D."/>
            <person name="Bader C.D."/>
            <person name="Teijaro C.N."/>
            <person name="Fluegel L."/>
            <person name="Davis C.M."/>
            <person name="Simpson J.R."/>
            <person name="Lauterbach L."/>
            <person name="Steele A.D."/>
            <person name="Gui C."/>
            <person name="Meng S."/>
            <person name="Li G."/>
            <person name="Viehrig K."/>
            <person name="Ye F."/>
            <person name="Su P."/>
            <person name="Kiefer A.F."/>
            <person name="Nichols A."/>
            <person name="Cepeda A.J."/>
            <person name="Yan W."/>
            <person name="Fan B."/>
            <person name="Jiang Y."/>
            <person name="Adhikari A."/>
            <person name="Zheng C.-J."/>
            <person name="Schuster L."/>
            <person name="Cowan T.M."/>
            <person name="Smanski M.J."/>
            <person name="Chevrette M.G."/>
            <person name="De Carvalho L.P.S."/>
            <person name="Shen B."/>
        </authorList>
    </citation>
    <scope>NUCLEOTIDE SEQUENCE [LARGE SCALE GENOMIC DNA]</scope>
    <source>
        <strain evidence="3 4">NPDC012540</strain>
    </source>
</reference>
<name>A0ABW6XEW9_9ACTN</name>
<sequence>MTMTFSASASATLNRPVITAWSAVSPYGIGKDEFVAGVMAGKDATSVLDSGEWAAPDDRACLVPGFDLREVLGRKGTRSMDRVTGLAVTAVRDLLRDSGDRRTGGDEQTALVLGTTTGSAQSMMDFTRASLVGERPFYVDPSLMPNAVMNCAAGQCAIWHRLKGPNTTIAGGRVAGLSALSYAAGLLRAGRAETVLCGAVEEFSDARAWLDHHRRSEDAAGALLGEGCAMFMLESAAEAGHDGRALAEVLAVESRVYSGAGLRPVLDACLGGVLARAGVGADEVVSVSASGLAGRAGEEEREVLTARFGARALDRAPSLDGVGDTSGASAALQIGSVLGAAGRGEPAGGIAVISSVDDDGLVACAVIRTLAG</sequence>
<dbReference type="EMBL" id="JBIBEG010000012">
    <property type="protein sequence ID" value="MFF5900269.1"/>
    <property type="molecule type" value="Genomic_DNA"/>
</dbReference>
<proteinExistence type="predicted"/>
<protein>
    <submittedName>
        <fullName evidence="3">Beta-ketoacyl synthase N-terminal-like domain-containing protein</fullName>
    </submittedName>
</protein>
<dbReference type="InterPro" id="IPR014030">
    <property type="entry name" value="Ketoacyl_synth_N"/>
</dbReference>
<evidence type="ECO:0000313" key="4">
    <source>
        <dbReference type="Proteomes" id="UP001602322"/>
    </source>
</evidence>